<evidence type="ECO:0000256" key="1">
    <source>
        <dbReference type="ARBA" id="ARBA00009156"/>
    </source>
</evidence>
<dbReference type="InterPro" id="IPR018485">
    <property type="entry name" value="FGGY_C"/>
</dbReference>
<evidence type="ECO:0000256" key="3">
    <source>
        <dbReference type="ARBA" id="ARBA00022777"/>
    </source>
</evidence>
<dbReference type="Pfam" id="PF02782">
    <property type="entry name" value="FGGY_C"/>
    <property type="match status" value="1"/>
</dbReference>
<keyword evidence="3" id="KW-0418">Kinase</keyword>
<protein>
    <submittedName>
        <fullName evidence="6">Gluconokinase</fullName>
    </submittedName>
</protein>
<reference evidence="6" key="1">
    <citation type="journal article" date="2023" name="Comput. Struct. Biotechnol. J.">
        <title>Discovery of a novel marine Bacteroidetes with a rich repertoire of carbohydrate-active enzymes.</title>
        <authorList>
            <person name="Chen B."/>
            <person name="Liu G."/>
            <person name="Chen Q."/>
            <person name="Wang H."/>
            <person name="Liu L."/>
            <person name="Tang K."/>
        </authorList>
    </citation>
    <scope>NUCLEOTIDE SEQUENCE</scope>
    <source>
        <strain evidence="6">TK19036</strain>
    </source>
</reference>
<feature type="domain" description="Carbohydrate kinase FGGY N-terminal" evidence="4">
    <location>
        <begin position="6"/>
        <end position="246"/>
    </location>
</feature>
<dbReference type="GO" id="GO:0005975">
    <property type="term" value="P:carbohydrate metabolic process"/>
    <property type="evidence" value="ECO:0007669"/>
    <property type="project" value="InterPro"/>
</dbReference>
<dbReference type="InterPro" id="IPR018484">
    <property type="entry name" value="FGGY_N"/>
</dbReference>
<comment type="similarity">
    <text evidence="1">Belongs to the FGGY kinase family.</text>
</comment>
<sequence>MSQAPIMLGIDVGTTGVKVLAADIEGKNICAEDTSYALHQPQDGYREQDPQELLDAVHKTVAAVVDQINQPVAGVSFSTAMHSLLAVDETGKPLTPMLIWADTRSREYAEKLRHDPLGKALYRRTGAPIHAMLPLCKIAWLRDHQPQVFQRAHKFISFKEWLLFHWFGEYVIDHSMATATGLFNQHTLEWDPEALAFAGISSEQLSKPVPTTHILRGLTNGASALTHLPVTTPVVIGASDGALANLYASGLNPREATLTLGTSGAIRLISQNTTPDEQMRIFNYLLTEKYHVLGGPTNNGGIMLTWLQNNLYNQHCSPEDILNKAAQIEPGADKLVCLPYFHGERAPFWNERVVGGYFGIDHDHTLDYFARAALEGVVYNVYSIAQGLEDAAGSFDAIWADGGLTRSDFMVQLIADVFNKPVYVAESHHGVAEGAIMLGSYALGLVESLEMISKTTEKEREFTPNPDLQGVYQEQYKRFLRWSRMVEQEAANS</sequence>
<dbReference type="GO" id="GO:0016773">
    <property type="term" value="F:phosphotransferase activity, alcohol group as acceptor"/>
    <property type="evidence" value="ECO:0007669"/>
    <property type="project" value="InterPro"/>
</dbReference>
<accession>A0AA49JJP7</accession>
<dbReference type="PANTHER" id="PTHR43095:SF2">
    <property type="entry name" value="GLUCONOKINASE"/>
    <property type="match status" value="1"/>
</dbReference>
<dbReference type="CDD" id="cd07770">
    <property type="entry name" value="ASKHA_NBD_FGGY_GntK"/>
    <property type="match status" value="1"/>
</dbReference>
<organism evidence="6">
    <name type="scientific">Roseihalotalea indica</name>
    <dbReference type="NCBI Taxonomy" id="2867963"/>
    <lineage>
        <taxon>Bacteria</taxon>
        <taxon>Pseudomonadati</taxon>
        <taxon>Bacteroidota</taxon>
        <taxon>Cytophagia</taxon>
        <taxon>Cytophagales</taxon>
        <taxon>Catalimonadaceae</taxon>
        <taxon>Roseihalotalea</taxon>
    </lineage>
</organism>
<dbReference type="SUPFAM" id="SSF53067">
    <property type="entry name" value="Actin-like ATPase domain"/>
    <property type="match status" value="2"/>
</dbReference>
<proteinExistence type="inferred from homology"/>
<evidence type="ECO:0000259" key="5">
    <source>
        <dbReference type="Pfam" id="PF02782"/>
    </source>
</evidence>
<dbReference type="InterPro" id="IPR018483">
    <property type="entry name" value="Carb_kinase_FGGY_CS"/>
</dbReference>
<evidence type="ECO:0000256" key="2">
    <source>
        <dbReference type="ARBA" id="ARBA00022679"/>
    </source>
</evidence>
<dbReference type="EMBL" id="CP120682">
    <property type="protein sequence ID" value="WKN39917.1"/>
    <property type="molecule type" value="Genomic_DNA"/>
</dbReference>
<dbReference type="PROSITE" id="PS00933">
    <property type="entry name" value="FGGY_KINASES_1"/>
    <property type="match status" value="1"/>
</dbReference>
<dbReference type="GO" id="GO:0016301">
    <property type="term" value="F:kinase activity"/>
    <property type="evidence" value="ECO:0007669"/>
    <property type="project" value="UniProtKB-KW"/>
</dbReference>
<keyword evidence="2" id="KW-0808">Transferase</keyword>
<gene>
    <name evidence="6" type="ORF">K4G66_14585</name>
</gene>
<dbReference type="InterPro" id="IPR050406">
    <property type="entry name" value="FGGY_Carb_Kinase"/>
</dbReference>
<dbReference type="Pfam" id="PF00370">
    <property type="entry name" value="FGGY_N"/>
    <property type="match status" value="1"/>
</dbReference>
<evidence type="ECO:0000313" key="6">
    <source>
        <dbReference type="EMBL" id="WKN39917.1"/>
    </source>
</evidence>
<evidence type="ECO:0000259" key="4">
    <source>
        <dbReference type="Pfam" id="PF00370"/>
    </source>
</evidence>
<dbReference type="InterPro" id="IPR043129">
    <property type="entry name" value="ATPase_NBD"/>
</dbReference>
<dbReference type="PIRSF" id="PIRSF000538">
    <property type="entry name" value="GlpK"/>
    <property type="match status" value="1"/>
</dbReference>
<feature type="domain" description="Carbohydrate kinase FGGY C-terminal" evidence="5">
    <location>
        <begin position="257"/>
        <end position="443"/>
    </location>
</feature>
<dbReference type="Gene3D" id="3.30.420.40">
    <property type="match status" value="2"/>
</dbReference>
<reference evidence="6" key="2">
    <citation type="journal article" date="2024" name="Antonie Van Leeuwenhoek">
        <title>Roseihalotalea indica gen. nov., sp. nov., a halophilic Bacteroidetes from mesopelagic Southwest Indian Ocean with higher carbohydrate metabolic potential.</title>
        <authorList>
            <person name="Chen B."/>
            <person name="Zhang M."/>
            <person name="Lin D."/>
            <person name="Ye J."/>
            <person name="Tang K."/>
        </authorList>
    </citation>
    <scope>NUCLEOTIDE SEQUENCE</scope>
    <source>
        <strain evidence="6">TK19036</strain>
    </source>
</reference>
<dbReference type="PANTHER" id="PTHR43095">
    <property type="entry name" value="SUGAR KINASE"/>
    <property type="match status" value="1"/>
</dbReference>
<dbReference type="InterPro" id="IPR000577">
    <property type="entry name" value="Carb_kinase_FGGY"/>
</dbReference>
<name>A0AA49JJP7_9BACT</name>
<dbReference type="AlphaFoldDB" id="A0AA49JJP7"/>